<dbReference type="GO" id="GO:0016491">
    <property type="term" value="F:oxidoreductase activity"/>
    <property type="evidence" value="ECO:0007669"/>
    <property type="project" value="UniProtKB-KW"/>
</dbReference>
<organism evidence="4 5">
    <name type="scientific">Paenibacillus violae</name>
    <dbReference type="NCBI Taxonomy" id="3077234"/>
    <lineage>
        <taxon>Bacteria</taxon>
        <taxon>Bacillati</taxon>
        <taxon>Bacillota</taxon>
        <taxon>Bacilli</taxon>
        <taxon>Bacillales</taxon>
        <taxon>Paenibacillaceae</taxon>
        <taxon>Paenibacillus</taxon>
    </lineage>
</organism>
<dbReference type="Gene3D" id="3.40.50.720">
    <property type="entry name" value="NAD(P)-binding Rossmann-like Domain"/>
    <property type="match status" value="1"/>
</dbReference>
<evidence type="ECO:0000256" key="3">
    <source>
        <dbReference type="RuleBase" id="RU000363"/>
    </source>
</evidence>
<dbReference type="PANTHER" id="PTHR43976:SF16">
    <property type="entry name" value="SHORT-CHAIN DEHYDROGENASE_REDUCTASE FAMILY PROTEIN"/>
    <property type="match status" value="1"/>
</dbReference>
<reference evidence="4 5" key="1">
    <citation type="submission" date="2023-10" db="EMBL/GenBank/DDBJ databases">
        <title>Paenibacillus strain PFR10 Genome sequencing and assembly.</title>
        <authorList>
            <person name="Kim I."/>
        </authorList>
    </citation>
    <scope>NUCLEOTIDE SEQUENCE [LARGE SCALE GENOMIC DNA]</scope>
    <source>
        <strain evidence="4 5">PFR10</strain>
    </source>
</reference>
<comment type="caution">
    <text evidence="4">The sequence shown here is derived from an EMBL/GenBank/DDBJ whole genome shotgun (WGS) entry which is preliminary data.</text>
</comment>
<dbReference type="CDD" id="cd05374">
    <property type="entry name" value="17beta-HSD-like_SDR_c"/>
    <property type="match status" value="1"/>
</dbReference>
<dbReference type="EMBL" id="JAWCUD010000002">
    <property type="protein sequence ID" value="MDU0200982.1"/>
    <property type="molecule type" value="Genomic_DNA"/>
</dbReference>
<dbReference type="InterPro" id="IPR051911">
    <property type="entry name" value="SDR_oxidoreductase"/>
</dbReference>
<dbReference type="RefSeq" id="WP_315950630.1">
    <property type="nucleotide sequence ID" value="NZ_JAWCUD010000002.1"/>
</dbReference>
<dbReference type="SUPFAM" id="SSF51735">
    <property type="entry name" value="NAD(P)-binding Rossmann-fold domains"/>
    <property type="match status" value="1"/>
</dbReference>
<accession>A0ABU3RAT0</accession>
<evidence type="ECO:0000313" key="4">
    <source>
        <dbReference type="EMBL" id="MDU0200982.1"/>
    </source>
</evidence>
<protein>
    <submittedName>
        <fullName evidence="4">SDR family oxidoreductase</fullName>
        <ecNumber evidence="4">1.1.-.-</ecNumber>
    </submittedName>
</protein>
<name>A0ABU3RAT0_9BACL</name>
<dbReference type="Proteomes" id="UP001260980">
    <property type="component" value="Unassembled WGS sequence"/>
</dbReference>
<gene>
    <name evidence="4" type="ORF">RQP52_07760</name>
</gene>
<dbReference type="Pfam" id="PF00106">
    <property type="entry name" value="adh_short"/>
    <property type="match status" value="1"/>
</dbReference>
<keyword evidence="2 4" id="KW-0560">Oxidoreductase</keyword>
<dbReference type="EC" id="1.1.-.-" evidence="4"/>
<dbReference type="InterPro" id="IPR036291">
    <property type="entry name" value="NAD(P)-bd_dom_sf"/>
</dbReference>
<keyword evidence="5" id="KW-1185">Reference proteome</keyword>
<dbReference type="PRINTS" id="PR00081">
    <property type="entry name" value="GDHRDH"/>
</dbReference>
<sequence length="273" mass="29908">MNKKTIFITGTSSGLGKLTAIHFAKLGWNVAATMRTPEKETELTTYDNIKIFKLDVTNVDQVNSAVNDAIATFGKIDVVVNNAGMGSYGALELAEESTIDWQFAVNVRGPINVIRKFLPHFRAVGGGMFINISSFMGVTTAVPLGSLYNMSKFALEGLTEGLYYELKQLNIELRLIEQGGSKGNNFVHSVIWNKNENIDAYNDLENKVSHMMANSPEDQLDDPQTIVDAIAAQATGESNQFRTIVGEAGKGLMALRNSVPIEQYLETIASNYK</sequence>
<dbReference type="PRINTS" id="PR00080">
    <property type="entry name" value="SDRFAMILY"/>
</dbReference>
<dbReference type="InterPro" id="IPR002347">
    <property type="entry name" value="SDR_fam"/>
</dbReference>
<comment type="similarity">
    <text evidence="1 3">Belongs to the short-chain dehydrogenases/reductases (SDR) family.</text>
</comment>
<dbReference type="PANTHER" id="PTHR43976">
    <property type="entry name" value="SHORT CHAIN DEHYDROGENASE"/>
    <property type="match status" value="1"/>
</dbReference>
<evidence type="ECO:0000313" key="5">
    <source>
        <dbReference type="Proteomes" id="UP001260980"/>
    </source>
</evidence>
<evidence type="ECO:0000256" key="2">
    <source>
        <dbReference type="ARBA" id="ARBA00023002"/>
    </source>
</evidence>
<evidence type="ECO:0000256" key="1">
    <source>
        <dbReference type="ARBA" id="ARBA00006484"/>
    </source>
</evidence>
<proteinExistence type="inferred from homology"/>